<comment type="caution">
    <text evidence="2">The sequence shown here is derived from an EMBL/GenBank/DDBJ whole genome shotgun (WGS) entry which is preliminary data.</text>
</comment>
<dbReference type="PANTHER" id="PTHR33360:SF2">
    <property type="entry name" value="TRANSPOSASE FOR INSERTION SEQUENCE ELEMENT IS200"/>
    <property type="match status" value="1"/>
</dbReference>
<name>A0A2I0R3P1_9FLAO</name>
<evidence type="ECO:0000259" key="1">
    <source>
        <dbReference type="SMART" id="SM01321"/>
    </source>
</evidence>
<dbReference type="Gene3D" id="3.30.70.1290">
    <property type="entry name" value="Transposase IS200-like"/>
    <property type="match status" value="1"/>
</dbReference>
<keyword evidence="3" id="KW-1185">Reference proteome</keyword>
<dbReference type="InterPro" id="IPR002686">
    <property type="entry name" value="Transposase_17"/>
</dbReference>
<dbReference type="Proteomes" id="UP000236654">
    <property type="component" value="Unassembled WGS sequence"/>
</dbReference>
<organism evidence="2 3">
    <name type="scientific">Brumimicrobium salinarum</name>
    <dbReference type="NCBI Taxonomy" id="2058658"/>
    <lineage>
        <taxon>Bacteria</taxon>
        <taxon>Pseudomonadati</taxon>
        <taxon>Bacteroidota</taxon>
        <taxon>Flavobacteriia</taxon>
        <taxon>Flavobacteriales</taxon>
        <taxon>Crocinitomicaceae</taxon>
        <taxon>Brumimicrobium</taxon>
    </lineage>
</organism>
<dbReference type="SMART" id="SM01321">
    <property type="entry name" value="Y1_Tnp"/>
    <property type="match status" value="1"/>
</dbReference>
<accession>A0A2I0R3P1</accession>
<dbReference type="OrthoDB" id="9797997at2"/>
<dbReference type="GO" id="GO:0006313">
    <property type="term" value="P:DNA transposition"/>
    <property type="evidence" value="ECO:0007669"/>
    <property type="project" value="InterPro"/>
</dbReference>
<sequence length="150" mass="17647">MPKSFNRIWVHAIWATKSRKPLIHSTMDNALHDYIIKKFKEIGCPIRISNGYHEHVHCLFLLNPKMPLDDIIQRVKGSSSHFVNSNNLIPEKFAWQRGYRSFSVSESVCDKVFNYISNQKEHLDKKSFIEEYKSFLRLHNLEVEGDSLLE</sequence>
<dbReference type="GO" id="GO:0004803">
    <property type="term" value="F:transposase activity"/>
    <property type="evidence" value="ECO:0007669"/>
    <property type="project" value="InterPro"/>
</dbReference>
<evidence type="ECO:0000313" key="2">
    <source>
        <dbReference type="EMBL" id="PKR81193.1"/>
    </source>
</evidence>
<dbReference type="RefSeq" id="WP_101334153.1">
    <property type="nucleotide sequence ID" value="NZ_PJNI01000005.1"/>
</dbReference>
<dbReference type="GO" id="GO:0003677">
    <property type="term" value="F:DNA binding"/>
    <property type="evidence" value="ECO:0007669"/>
    <property type="project" value="InterPro"/>
</dbReference>
<feature type="domain" description="Transposase IS200-like" evidence="1">
    <location>
        <begin position="5"/>
        <end position="119"/>
    </location>
</feature>
<dbReference type="InterPro" id="IPR036515">
    <property type="entry name" value="Transposase_17_sf"/>
</dbReference>
<protein>
    <submittedName>
        <fullName evidence="2">Transposase</fullName>
    </submittedName>
</protein>
<evidence type="ECO:0000313" key="3">
    <source>
        <dbReference type="Proteomes" id="UP000236654"/>
    </source>
</evidence>
<reference evidence="2 3" key="1">
    <citation type="submission" date="2017-12" db="EMBL/GenBank/DDBJ databases">
        <title>The draft genome sequence of Brumimicrobium saltpan LHR20.</title>
        <authorList>
            <person name="Do Z.-J."/>
            <person name="Luo H.-R."/>
        </authorList>
    </citation>
    <scope>NUCLEOTIDE SEQUENCE [LARGE SCALE GENOMIC DNA]</scope>
    <source>
        <strain evidence="2 3">LHR20</strain>
    </source>
</reference>
<gene>
    <name evidence="2" type="ORF">CW751_06300</name>
</gene>
<dbReference type="PANTHER" id="PTHR33360">
    <property type="entry name" value="TRANSPOSASE FOR INSERTION SEQUENCE ELEMENT IS200"/>
    <property type="match status" value="1"/>
</dbReference>
<dbReference type="AlphaFoldDB" id="A0A2I0R3P1"/>
<dbReference type="SUPFAM" id="SSF143422">
    <property type="entry name" value="Transposase IS200-like"/>
    <property type="match status" value="1"/>
</dbReference>
<proteinExistence type="predicted"/>
<dbReference type="EMBL" id="PJNI01000005">
    <property type="protein sequence ID" value="PKR81193.1"/>
    <property type="molecule type" value="Genomic_DNA"/>
</dbReference>
<dbReference type="Pfam" id="PF01797">
    <property type="entry name" value="Y1_Tnp"/>
    <property type="match status" value="1"/>
</dbReference>
<dbReference type="NCBIfam" id="NF033573">
    <property type="entry name" value="transpos_IS200"/>
    <property type="match status" value="1"/>
</dbReference>